<gene>
    <name evidence="2" type="ORF">LZ495_24365</name>
</gene>
<dbReference type="AlphaFoldDB" id="A0AA41Q2H6"/>
<dbReference type="Proteomes" id="UP001165378">
    <property type="component" value="Unassembled WGS sequence"/>
</dbReference>
<evidence type="ECO:0000256" key="1">
    <source>
        <dbReference type="SAM" id="MobiDB-lite"/>
    </source>
</evidence>
<feature type="region of interest" description="Disordered" evidence="1">
    <location>
        <begin position="174"/>
        <end position="195"/>
    </location>
</feature>
<proteinExistence type="predicted"/>
<evidence type="ECO:0000313" key="3">
    <source>
        <dbReference type="Proteomes" id="UP001165378"/>
    </source>
</evidence>
<organism evidence="2 3">
    <name type="scientific">Yinghuangia soli</name>
    <dbReference type="NCBI Taxonomy" id="2908204"/>
    <lineage>
        <taxon>Bacteria</taxon>
        <taxon>Bacillati</taxon>
        <taxon>Actinomycetota</taxon>
        <taxon>Actinomycetes</taxon>
        <taxon>Kitasatosporales</taxon>
        <taxon>Streptomycetaceae</taxon>
        <taxon>Yinghuangia</taxon>
    </lineage>
</organism>
<accession>A0AA41Q2H6</accession>
<dbReference type="RefSeq" id="WP_235054992.1">
    <property type="nucleotide sequence ID" value="NZ_JAKFHA010000015.1"/>
</dbReference>
<sequence>MSTDLAALLDHLTPAEASALVARLPGARRSAMFGGPLPGDPDVRRTVLDWVVAHSSPADRTAVLTALAPSEWRVFADLAVTPDPAVRTAVYLHWRTPAAVRRRMLAGGPGTLPVPAELRTALLTTSSRHLLGPARDAADPAIAAHARRKIHGPRCQPPPQDPAGVHAWLRVTPAPQEDPERARSPRRPPGPSSRQVRRRLAAIAFEAWTPADWAALLALHQEHPLDSVTVENLTAHPYCPADIAMAWMYPDVHASGRPGPVLAGLRAGTFTARDLYERAEPATAVLTTLASGEYAFVLGQDPAVRAANARLGALVRAELGGDPARWHSLLVLLRSGFPGTVPELLRAAATAPALQGTVLPERPEAPSPREANTSPWVFLLSLAEPEHVAPIVRGVAAALDAADRESQVDPVVEEFLKAAYFSDVPGPLLAAFAEVAPEADRVKLARSYRYRPDLVDAVLALDDPALNAGLILGYAAAPHLRSRVLNGVSYATGEPGSLPVHPAVFTDAPTYPVDARVRHLLHGDDADELAALLASTSMLPLAYRVAGCRRLAERGRLDLVAGLVAGTASDGKPHAHLARIGAELSGLMQAGDPAAVAAALRAMSRTLFLAELVATGHTETGAHMDLDDDLDWAAAAEILRARPPGRAWHGLVATLARAHSLPDEMARLAFEKAPAEAATHLAMRSPDWARAALDVPLRARGAWSPGVSYPAVWPEQCLRSGKFGIGEFVARARPAGAMLDVGLRRPAETEGARAQVRALMDRCGPQGPEVLAVAAALLDEFPGTLPELFALAEAAAAPAAGSGGIPGTAEIAGVGHPDTAGTAGAGTPAG</sequence>
<evidence type="ECO:0000313" key="2">
    <source>
        <dbReference type="EMBL" id="MCF2530335.1"/>
    </source>
</evidence>
<name>A0AA41Q2H6_9ACTN</name>
<reference evidence="2" key="1">
    <citation type="submission" date="2022-01" db="EMBL/GenBank/DDBJ databases">
        <title>Genome-Based Taxonomic Classification of the Phylum Actinobacteria.</title>
        <authorList>
            <person name="Gao Y."/>
        </authorList>
    </citation>
    <scope>NUCLEOTIDE SEQUENCE</scope>
    <source>
        <strain evidence="2">KLBMP 8922</strain>
    </source>
</reference>
<comment type="caution">
    <text evidence="2">The sequence shown here is derived from an EMBL/GenBank/DDBJ whole genome shotgun (WGS) entry which is preliminary data.</text>
</comment>
<dbReference type="EMBL" id="JAKFHA010000015">
    <property type="protein sequence ID" value="MCF2530335.1"/>
    <property type="molecule type" value="Genomic_DNA"/>
</dbReference>
<keyword evidence="3" id="KW-1185">Reference proteome</keyword>
<protein>
    <submittedName>
        <fullName evidence="2">Uncharacterized protein</fullName>
    </submittedName>
</protein>